<name>A0AAN8GSL4_9TELE</name>
<protein>
    <submittedName>
        <fullName evidence="2">Uncharacterized protein</fullName>
    </submittedName>
</protein>
<keyword evidence="3" id="KW-1185">Reference proteome</keyword>
<comment type="caution">
    <text evidence="2">The sequence shown here is derived from an EMBL/GenBank/DDBJ whole genome shotgun (WGS) entry which is preliminary data.</text>
</comment>
<proteinExistence type="predicted"/>
<dbReference type="AlphaFoldDB" id="A0AAN8GSL4"/>
<organism evidence="2 3">
    <name type="scientific">Champsocephalus esox</name>
    <name type="common">pike icefish</name>
    <dbReference type="NCBI Taxonomy" id="159716"/>
    <lineage>
        <taxon>Eukaryota</taxon>
        <taxon>Metazoa</taxon>
        <taxon>Chordata</taxon>
        <taxon>Craniata</taxon>
        <taxon>Vertebrata</taxon>
        <taxon>Euteleostomi</taxon>
        <taxon>Actinopterygii</taxon>
        <taxon>Neopterygii</taxon>
        <taxon>Teleostei</taxon>
        <taxon>Neoteleostei</taxon>
        <taxon>Acanthomorphata</taxon>
        <taxon>Eupercaria</taxon>
        <taxon>Perciformes</taxon>
        <taxon>Notothenioidei</taxon>
        <taxon>Channichthyidae</taxon>
        <taxon>Champsocephalus</taxon>
    </lineage>
</organism>
<evidence type="ECO:0000313" key="3">
    <source>
        <dbReference type="Proteomes" id="UP001335648"/>
    </source>
</evidence>
<evidence type="ECO:0000256" key="1">
    <source>
        <dbReference type="SAM" id="MobiDB-lite"/>
    </source>
</evidence>
<gene>
    <name evidence="2" type="ORF">CesoFtcFv8_015093</name>
</gene>
<sequence length="109" mass="12210">MSSTEQTVRLTLNITPRLAYVSGSSNSMTSNCSFEVVDHQMIYLELTIYIPIFFIGLFSQRCSAFSVLRLLAEMDRVNYPHDQLGSDGPAPPLPPSVQNARRHQPPLAR</sequence>
<dbReference type="Proteomes" id="UP001335648">
    <property type="component" value="Unassembled WGS sequence"/>
</dbReference>
<accession>A0AAN8GSL4</accession>
<feature type="region of interest" description="Disordered" evidence="1">
    <location>
        <begin position="81"/>
        <end position="109"/>
    </location>
</feature>
<evidence type="ECO:0000313" key="2">
    <source>
        <dbReference type="EMBL" id="KAK5889058.1"/>
    </source>
</evidence>
<dbReference type="EMBL" id="JAULUE010002057">
    <property type="protein sequence ID" value="KAK5889058.1"/>
    <property type="molecule type" value="Genomic_DNA"/>
</dbReference>
<reference evidence="2 3" key="1">
    <citation type="journal article" date="2023" name="Mol. Biol. Evol.">
        <title>Genomics of Secondarily Temperate Adaptation in the Only Non-Antarctic Icefish.</title>
        <authorList>
            <person name="Rivera-Colon A.G."/>
            <person name="Rayamajhi N."/>
            <person name="Minhas B.F."/>
            <person name="Madrigal G."/>
            <person name="Bilyk K.T."/>
            <person name="Yoon V."/>
            <person name="Hune M."/>
            <person name="Gregory S."/>
            <person name="Cheng C.H.C."/>
            <person name="Catchen J.M."/>
        </authorList>
    </citation>
    <scope>NUCLEOTIDE SEQUENCE [LARGE SCALE GENOMIC DNA]</scope>
    <source>
        <strain evidence="2">JC2023a</strain>
    </source>
</reference>
<feature type="compositionally biased region" description="Basic residues" evidence="1">
    <location>
        <begin position="100"/>
        <end position="109"/>
    </location>
</feature>